<dbReference type="GO" id="GO:0006508">
    <property type="term" value="P:proteolysis"/>
    <property type="evidence" value="ECO:0007669"/>
    <property type="project" value="UniProtKB-KW"/>
</dbReference>
<dbReference type="Pfam" id="PF00112">
    <property type="entry name" value="Peptidase_C1"/>
    <property type="match status" value="1"/>
</dbReference>
<dbReference type="PROSITE" id="PS00640">
    <property type="entry name" value="THIOL_PROTEASE_ASN"/>
    <property type="match status" value="1"/>
</dbReference>
<sequence length="307" mass="33941">MKIYILLSLITLSAASEYILLEKFIHPTKYYMLPYQSLPLEFSWANVNGTSFITRTLNQHIPQYCGSCWAHGAISALADRIKIARNAKGPDIGLSIQYVLNCGKKIAGSCYGGSHHGAYEFIKQSGLIPYESCQPYIACSSDSNEGFCKDVKYLTTCQAENICRACSTFTANNGKCVGISSFPNASISNYGSVRGEKNMKIEILNRGPIACGINASPVLNYKGGIFSDSSASKEIDHIVSIIGWGYEKETDKQYWIVRNSWGEYWGELGYIKVQTGNVLGLEDDCAWATPDSWTEYNKPCYEDGSNC</sequence>
<dbReference type="EMBL" id="CABVLZ010000001">
    <property type="protein sequence ID" value="VVU94317.1"/>
    <property type="molecule type" value="Genomic_DNA"/>
</dbReference>
<name>A0A5E8CH20_9ZZZZ</name>
<dbReference type="InterPro" id="IPR000668">
    <property type="entry name" value="Peptidase_C1A_C"/>
</dbReference>
<feature type="domain" description="Peptidase C1A papain C-terminal" evidence="2">
    <location>
        <begin position="38"/>
        <end position="289"/>
    </location>
</feature>
<dbReference type="InterPro" id="IPR038765">
    <property type="entry name" value="Papain-like_cys_pep_sf"/>
</dbReference>
<dbReference type="InterPro" id="IPR025661">
    <property type="entry name" value="Pept_asp_AS"/>
</dbReference>
<evidence type="ECO:0000259" key="2">
    <source>
        <dbReference type="SMART" id="SM00645"/>
    </source>
</evidence>
<comment type="similarity">
    <text evidence="1">Belongs to the peptidase C1 family.</text>
</comment>
<accession>A0A5E8CH20</accession>
<dbReference type="GO" id="GO:0008234">
    <property type="term" value="F:cysteine-type peptidase activity"/>
    <property type="evidence" value="ECO:0007669"/>
    <property type="project" value="InterPro"/>
</dbReference>
<gene>
    <name evidence="3" type="ORF">CPAV1605_39</name>
</gene>
<evidence type="ECO:0000313" key="3">
    <source>
        <dbReference type="EMBL" id="VVU94317.1"/>
    </source>
</evidence>
<dbReference type="PRINTS" id="PR00705">
    <property type="entry name" value="PAPAIN"/>
</dbReference>
<dbReference type="SMART" id="SM00645">
    <property type="entry name" value="Pept_C1"/>
    <property type="match status" value="1"/>
</dbReference>
<dbReference type="AlphaFoldDB" id="A0A5E8CH20"/>
<organism evidence="3">
    <name type="scientific">seawater metagenome</name>
    <dbReference type="NCBI Taxonomy" id="1561972"/>
    <lineage>
        <taxon>unclassified sequences</taxon>
        <taxon>metagenomes</taxon>
        <taxon>ecological metagenomes</taxon>
    </lineage>
</organism>
<dbReference type="InterPro" id="IPR013128">
    <property type="entry name" value="Peptidase_C1A"/>
</dbReference>
<dbReference type="SUPFAM" id="SSF54001">
    <property type="entry name" value="Cysteine proteinases"/>
    <property type="match status" value="1"/>
</dbReference>
<keyword evidence="3" id="KW-0378">Hydrolase</keyword>
<dbReference type="PANTHER" id="PTHR12411">
    <property type="entry name" value="CYSTEINE PROTEASE FAMILY C1-RELATED"/>
    <property type="match status" value="1"/>
</dbReference>
<protein>
    <submittedName>
        <fullName evidence="3">Papain family cysteine protease</fullName>
    </submittedName>
</protein>
<evidence type="ECO:0000256" key="1">
    <source>
        <dbReference type="ARBA" id="ARBA00008455"/>
    </source>
</evidence>
<dbReference type="Gene3D" id="3.90.70.10">
    <property type="entry name" value="Cysteine proteinases"/>
    <property type="match status" value="1"/>
</dbReference>
<keyword evidence="3" id="KW-0645">Protease</keyword>
<dbReference type="FunFam" id="3.90.70.10:FF:000117">
    <property type="entry name" value="Probable papain cysteine protease"/>
    <property type="match status" value="1"/>
</dbReference>
<proteinExistence type="inferred from homology"/>
<reference evidence="3" key="1">
    <citation type="submission" date="2019-09" db="EMBL/GenBank/DDBJ databases">
        <authorList>
            <person name="Needham M D."/>
        </authorList>
    </citation>
    <scope>NUCLEOTIDE SEQUENCE</scope>
</reference>